<evidence type="ECO:0000256" key="8">
    <source>
        <dbReference type="ARBA" id="ARBA00023242"/>
    </source>
</evidence>
<evidence type="ECO:0000256" key="5">
    <source>
        <dbReference type="ARBA" id="ARBA00022806"/>
    </source>
</evidence>
<dbReference type="InterPro" id="IPR027417">
    <property type="entry name" value="P-loop_NTPase"/>
</dbReference>
<dbReference type="PROSITE" id="PS51192">
    <property type="entry name" value="HELICASE_ATP_BIND_1"/>
    <property type="match status" value="1"/>
</dbReference>
<comment type="subcellular location">
    <subcellularLocation>
        <location evidence="1">Nucleus</location>
    </subcellularLocation>
</comment>
<organism evidence="12 13">
    <name type="scientific">Parascaris univalens</name>
    <name type="common">Nematode worm</name>
    <dbReference type="NCBI Taxonomy" id="6257"/>
    <lineage>
        <taxon>Eukaryota</taxon>
        <taxon>Metazoa</taxon>
        <taxon>Ecdysozoa</taxon>
        <taxon>Nematoda</taxon>
        <taxon>Chromadorea</taxon>
        <taxon>Rhabditida</taxon>
        <taxon>Spirurina</taxon>
        <taxon>Ascaridomorpha</taxon>
        <taxon>Ascaridoidea</taxon>
        <taxon>Ascarididae</taxon>
        <taxon>Parascaris</taxon>
    </lineage>
</organism>
<protein>
    <submittedName>
        <fullName evidence="13">Uncharacterized protein</fullName>
    </submittedName>
</protein>
<dbReference type="InterPro" id="IPR038718">
    <property type="entry name" value="SNF2-like_sf"/>
</dbReference>
<dbReference type="InterPro" id="IPR000330">
    <property type="entry name" value="SNF2_N"/>
</dbReference>
<dbReference type="PANTHER" id="PTHR36498">
    <property type="entry name" value="TATA-BINDING PROTEIN-ASSOCIATED FACTOR 172"/>
    <property type="match status" value="1"/>
</dbReference>
<evidence type="ECO:0000256" key="7">
    <source>
        <dbReference type="ARBA" id="ARBA00023125"/>
    </source>
</evidence>
<dbReference type="InterPro" id="IPR014001">
    <property type="entry name" value="Helicase_ATP-bd"/>
</dbReference>
<evidence type="ECO:0000313" key="12">
    <source>
        <dbReference type="Proteomes" id="UP000887569"/>
    </source>
</evidence>
<accession>A0A915BB53</accession>
<reference evidence="13" key="1">
    <citation type="submission" date="2022-11" db="UniProtKB">
        <authorList>
            <consortium name="WormBaseParasite"/>
        </authorList>
    </citation>
    <scope>IDENTIFICATION</scope>
</reference>
<dbReference type="GO" id="GO:0003677">
    <property type="term" value="F:DNA binding"/>
    <property type="evidence" value="ECO:0007669"/>
    <property type="project" value="UniProtKB-KW"/>
</dbReference>
<keyword evidence="6" id="KW-0067">ATP-binding</keyword>
<keyword evidence="12" id="KW-1185">Reference proteome</keyword>
<dbReference type="InterPro" id="IPR016024">
    <property type="entry name" value="ARM-type_fold"/>
</dbReference>
<dbReference type="InterPro" id="IPR044078">
    <property type="entry name" value="Mot1_ATP-bd"/>
</dbReference>
<evidence type="ECO:0000256" key="3">
    <source>
        <dbReference type="ARBA" id="ARBA00022741"/>
    </source>
</evidence>
<dbReference type="InterPro" id="IPR011989">
    <property type="entry name" value="ARM-like"/>
</dbReference>
<evidence type="ECO:0000259" key="10">
    <source>
        <dbReference type="PROSITE" id="PS51192"/>
    </source>
</evidence>
<keyword evidence="2" id="KW-0677">Repeat</keyword>
<dbReference type="InterPro" id="IPR001650">
    <property type="entry name" value="Helicase_C-like"/>
</dbReference>
<dbReference type="CDD" id="cd17999">
    <property type="entry name" value="DEXHc_Mot1"/>
    <property type="match status" value="1"/>
</dbReference>
<feature type="compositionally biased region" description="Polar residues" evidence="9">
    <location>
        <begin position="1682"/>
        <end position="1692"/>
    </location>
</feature>
<sequence>VMPVEEGADRAARLGALLASRNALIRHEAAEAIGHFPLTNPEIPVLIRQYLQNGIWETRTDAAEALRFTLRSTPVIAREVVPCTHWLESLDLCVLVRDYYPLLSCERELVTRMGSSALGEQCKFMDEQRRFIDEQLRLQPKAGVSSEPFVCDADFISYSELESSSERKLNLETSLLSLDEDEVCDELDLALHRLCSQLLSDLADSKWEVRHGAALAFAAIISTVPFRLSAKLIDLIATRLFQTLALDNFIDFASGRSAVGPVREGVAECIAKLIDAYPTSAFVEMIAKHVFVLQSMNDATWTANSFAQNTEASKHLWFQRQAALLVLKYHFAGPSYHVKFQQFYALITLSFEDKHDEVSSAALSAITALFCKENLREDVAALLSGIELVIYRFIETACSATRQQQLMDVDTVIVDLLTLLLMWMRSSETRTPPSSVLISLSRLLNPMLVTRCLKIVNVFSVCFSRQLSIEEPNGSTFEDCCMHVLSSLFRVVLFAAPQETDDLIEACISCAYCVSAQISLLNRLPCALVETFGRWSACLLLDAKCAQIDVMKYNVGEQPNSDRLELMCGDEIRALSDMERIDALITRKVHVARFLAPLLSAIHSFPSVIGDQSLSDATELLITPMLSSPAIMHRLGGSLLTHSWFSYNWVVNKQESSPPIFLVALLQRLVQSPALPYDDEKFFFHYMDSAYKEFVAYCRRKGAHVDEIENIESTGGPVDVFARKVYDMCYAQIKKEDDRLALTSHYENFKNVVATAKAVMTLNALRVNALLVSALITACPQVITESSTLNPFVKPFMELLRCEENLTVTRHALNSLPVLFRMTSLKKPSPHAKMLKQIVTNLTSCENCFPQDFELSGAVILSQKPMGTPSIRALNAEFAVRALTAPFACVDLSSLLDFRKCDSPKVMAMYMDAFRVYVDEIRKLECTVHCIVNDVLPSLREHLTSQIVAVRFCAARCVATIARLDGALLDVLQCVIIPLQKDLRSGVASVNARCGLVEVLFFLSELNVEVLGALRVVAPLSLRLMSDSCEAVRESAALAFRNFVPLMALKVKSVTGKNMSKNDMADEGFADCSMDLLLGDPSKLPPLLVENIKGISASVTLRPYQQEGIRWMSFLEEYGLSGILADDMGLGKTLQALCLLALKVAGKPAAKVLIVCPPTLVGHWCAEWSKYFPGLAPFHKVNEGIKDRRSLAMSSCQFATVASYNTIRACSYFQEVDWYYVILDEGHAIRNPMTQIFKSVTSLRAQNRLVLSGTPVQNTPADLWALFQFLMPGYLGSMKQFKVTFLKAINACRSVNASAKEIQAGQNALDRLHKAVLPFVLRRLKSDVLEDLPEKIIQDYMCAMTDVQRALYEHIIELCKYGQNAHQNSQSLSALETITELRKCIVHPLLVSPKAKNSFKSGELLGVASESGKMKALGQLLRECGIGSLEDYTTSEYSVQGNEVSTLNAHRALIFCQRISTVQLIAEFFNSGQLGLDIRYAVLDGTVPVNERHAIAENFNNDPGIDVLLLTTSVGGEGLNLTGADVVIFVEHDWNPVKDLQAMDRAHRIGQKRTVNVYRLITEASIEQKIMRFQKFKTDTANALVGADNRSLQTMATEQLVELFALEGGSTTTTNHLAPTHQKLSKRSHSEHVISNVDSTEKWNLEDLWDQSQYDRFNVVNIAMESAESAALRRLKRRKSSEMVSPSSTLTAKQIRRHY</sequence>
<dbReference type="GO" id="GO:0016887">
    <property type="term" value="F:ATP hydrolysis activity"/>
    <property type="evidence" value="ECO:0007669"/>
    <property type="project" value="InterPro"/>
</dbReference>
<dbReference type="SUPFAM" id="SSF48371">
    <property type="entry name" value="ARM repeat"/>
    <property type="match status" value="1"/>
</dbReference>
<dbReference type="InterPro" id="IPR049730">
    <property type="entry name" value="SNF2/RAD54-like_C"/>
</dbReference>
<proteinExistence type="predicted"/>
<name>A0A915BB53_PARUN</name>
<keyword evidence="3" id="KW-0547">Nucleotide-binding</keyword>
<dbReference type="PANTHER" id="PTHR36498:SF1">
    <property type="entry name" value="TATA-BINDING PROTEIN-ASSOCIATED FACTOR 172"/>
    <property type="match status" value="1"/>
</dbReference>
<dbReference type="Pfam" id="PF12054">
    <property type="entry name" value="DUF3535"/>
    <property type="match status" value="1"/>
</dbReference>
<evidence type="ECO:0000256" key="4">
    <source>
        <dbReference type="ARBA" id="ARBA00022801"/>
    </source>
</evidence>
<dbReference type="Pfam" id="PF00176">
    <property type="entry name" value="SNF2-rel_dom"/>
    <property type="match status" value="1"/>
</dbReference>
<dbReference type="GO" id="GO:0005524">
    <property type="term" value="F:ATP binding"/>
    <property type="evidence" value="ECO:0007669"/>
    <property type="project" value="UniProtKB-KW"/>
</dbReference>
<dbReference type="SMART" id="SM00487">
    <property type="entry name" value="DEXDc"/>
    <property type="match status" value="1"/>
</dbReference>
<keyword evidence="4" id="KW-0378">Hydrolase</keyword>
<evidence type="ECO:0000256" key="9">
    <source>
        <dbReference type="SAM" id="MobiDB-lite"/>
    </source>
</evidence>
<evidence type="ECO:0000259" key="11">
    <source>
        <dbReference type="PROSITE" id="PS51194"/>
    </source>
</evidence>
<dbReference type="CDD" id="cd18793">
    <property type="entry name" value="SF2_C_SNF"/>
    <property type="match status" value="1"/>
</dbReference>
<keyword evidence="8" id="KW-0539">Nucleus</keyword>
<feature type="domain" description="Helicase C-terminal" evidence="11">
    <location>
        <begin position="1432"/>
        <end position="1592"/>
    </location>
</feature>
<dbReference type="InterPro" id="IPR044972">
    <property type="entry name" value="Mot1"/>
</dbReference>
<dbReference type="GO" id="GO:0017025">
    <property type="term" value="F:TBP-class protein binding"/>
    <property type="evidence" value="ECO:0007669"/>
    <property type="project" value="InterPro"/>
</dbReference>
<feature type="domain" description="Helicase ATP-binding" evidence="10">
    <location>
        <begin position="1113"/>
        <end position="1273"/>
    </location>
</feature>
<dbReference type="Proteomes" id="UP000887569">
    <property type="component" value="Unplaced"/>
</dbReference>
<dbReference type="Gene3D" id="1.25.10.10">
    <property type="entry name" value="Leucine-rich Repeat Variant"/>
    <property type="match status" value="1"/>
</dbReference>
<evidence type="ECO:0000256" key="1">
    <source>
        <dbReference type="ARBA" id="ARBA00004123"/>
    </source>
</evidence>
<dbReference type="Gene3D" id="3.40.50.300">
    <property type="entry name" value="P-loop containing nucleotide triphosphate hydrolases"/>
    <property type="match status" value="1"/>
</dbReference>
<dbReference type="InterPro" id="IPR022707">
    <property type="entry name" value="Mot1_central_dom"/>
</dbReference>
<keyword evidence="7" id="KW-0238">DNA-binding</keyword>
<feature type="region of interest" description="Disordered" evidence="9">
    <location>
        <begin position="1678"/>
        <end position="1699"/>
    </location>
</feature>
<evidence type="ECO:0000313" key="13">
    <source>
        <dbReference type="WBParaSite" id="PgR032X_g068_t01"/>
    </source>
</evidence>
<dbReference type="Gene3D" id="3.40.50.10810">
    <property type="entry name" value="Tandem AAA-ATPase domain"/>
    <property type="match status" value="1"/>
</dbReference>
<dbReference type="SUPFAM" id="SSF52540">
    <property type="entry name" value="P-loop containing nucleoside triphosphate hydrolases"/>
    <property type="match status" value="2"/>
</dbReference>
<evidence type="ECO:0000256" key="6">
    <source>
        <dbReference type="ARBA" id="ARBA00022840"/>
    </source>
</evidence>
<keyword evidence="5" id="KW-0347">Helicase</keyword>
<dbReference type="GO" id="GO:0005634">
    <property type="term" value="C:nucleus"/>
    <property type="evidence" value="ECO:0007669"/>
    <property type="project" value="UniProtKB-SubCell"/>
</dbReference>
<dbReference type="GO" id="GO:0004386">
    <property type="term" value="F:helicase activity"/>
    <property type="evidence" value="ECO:0007669"/>
    <property type="project" value="UniProtKB-KW"/>
</dbReference>
<dbReference type="WBParaSite" id="PgR032X_g068_t01">
    <property type="protein sequence ID" value="PgR032X_g068_t01"/>
    <property type="gene ID" value="PgR032X_g068"/>
</dbReference>
<dbReference type="Pfam" id="PF00271">
    <property type="entry name" value="Helicase_C"/>
    <property type="match status" value="1"/>
</dbReference>
<dbReference type="SMART" id="SM00490">
    <property type="entry name" value="HELICc"/>
    <property type="match status" value="1"/>
</dbReference>
<dbReference type="PROSITE" id="PS51194">
    <property type="entry name" value="HELICASE_CTER"/>
    <property type="match status" value="1"/>
</dbReference>
<evidence type="ECO:0000256" key="2">
    <source>
        <dbReference type="ARBA" id="ARBA00022737"/>
    </source>
</evidence>